<comment type="caution">
    <text evidence="1">The sequence shown here is derived from an EMBL/GenBank/DDBJ whole genome shotgun (WGS) entry which is preliminary data.</text>
</comment>
<protein>
    <recommendedName>
        <fullName evidence="3">Transposase</fullName>
    </recommendedName>
</protein>
<dbReference type="AlphaFoldDB" id="A0A6L3Y4D8"/>
<evidence type="ECO:0008006" key="3">
    <source>
        <dbReference type="Google" id="ProtNLM"/>
    </source>
</evidence>
<evidence type="ECO:0000313" key="2">
    <source>
        <dbReference type="Proteomes" id="UP000481643"/>
    </source>
</evidence>
<dbReference type="EMBL" id="WBVX01000072">
    <property type="protein sequence ID" value="KAB2673825.1"/>
    <property type="molecule type" value="Genomic_DNA"/>
</dbReference>
<gene>
    <name evidence="1" type="ORF">F9L08_29025</name>
</gene>
<accession>A0A6L3Y4D8</accession>
<reference evidence="1 2" key="1">
    <citation type="submission" date="2019-09" db="EMBL/GenBank/DDBJ databases">
        <title>Taxonomic organization of the family Brucellaceae based on a phylogenomic approach.</title>
        <authorList>
            <person name="Leclercq S."/>
            <person name="Cloeckaert A."/>
            <person name="Zygmunt M.S."/>
        </authorList>
    </citation>
    <scope>NUCLEOTIDE SEQUENCE [LARGE SCALE GENOMIC DNA]</scope>
    <source>
        <strain evidence="1 2">WS1830</strain>
    </source>
</reference>
<organism evidence="1 2">
    <name type="scientific">Brucella tritici</name>
    <dbReference type="NCBI Taxonomy" id="94626"/>
    <lineage>
        <taxon>Bacteria</taxon>
        <taxon>Pseudomonadati</taxon>
        <taxon>Pseudomonadota</taxon>
        <taxon>Alphaproteobacteria</taxon>
        <taxon>Hyphomicrobiales</taxon>
        <taxon>Brucellaceae</taxon>
        <taxon>Brucella/Ochrobactrum group</taxon>
        <taxon>Brucella</taxon>
    </lineage>
</organism>
<evidence type="ECO:0000313" key="1">
    <source>
        <dbReference type="EMBL" id="KAB2673825.1"/>
    </source>
</evidence>
<proteinExistence type="predicted"/>
<sequence>MGAMAKEFPPFATLQYQFYRMRDNGLPDLINEILVAVTRLTESRKAEPAKVFRLCSYDAGKKNKGRKRRIVADMLGNKLEGASCMVLTFRTGTVHPIRS</sequence>
<name>A0A6L3Y4D8_9HYPH</name>
<dbReference type="RefSeq" id="WP_151654657.1">
    <property type="nucleotide sequence ID" value="NZ_WBVX01000072.1"/>
</dbReference>
<dbReference type="Proteomes" id="UP000481643">
    <property type="component" value="Unassembled WGS sequence"/>
</dbReference>